<evidence type="ECO:0000313" key="2">
    <source>
        <dbReference type="EMBL" id="KAA8543674.1"/>
    </source>
</evidence>
<reference evidence="2 3" key="1">
    <citation type="submission" date="2019-09" db="EMBL/GenBank/DDBJ databases">
        <title>A chromosome-level genome assembly of the Chinese tupelo Nyssa sinensis.</title>
        <authorList>
            <person name="Yang X."/>
            <person name="Kang M."/>
            <person name="Yang Y."/>
            <person name="Xiong H."/>
            <person name="Wang M."/>
            <person name="Zhang Z."/>
            <person name="Wang Z."/>
            <person name="Wu H."/>
            <person name="Ma T."/>
            <person name="Liu J."/>
            <person name="Xi Z."/>
        </authorList>
    </citation>
    <scope>NUCLEOTIDE SEQUENCE [LARGE SCALE GENOMIC DNA]</scope>
    <source>
        <strain evidence="2">J267</strain>
        <tissue evidence="2">Leaf</tissue>
    </source>
</reference>
<gene>
    <name evidence="2" type="ORF">F0562_021580</name>
</gene>
<dbReference type="AlphaFoldDB" id="A0A5J5BLY8"/>
<feature type="region of interest" description="Disordered" evidence="1">
    <location>
        <begin position="1"/>
        <end position="72"/>
    </location>
</feature>
<feature type="compositionally biased region" description="Acidic residues" evidence="1">
    <location>
        <begin position="14"/>
        <end position="33"/>
    </location>
</feature>
<evidence type="ECO:0000256" key="1">
    <source>
        <dbReference type="SAM" id="MobiDB-lite"/>
    </source>
</evidence>
<accession>A0A5J5BLY8</accession>
<dbReference type="EMBL" id="CM018034">
    <property type="protein sequence ID" value="KAA8543674.1"/>
    <property type="molecule type" value="Genomic_DNA"/>
</dbReference>
<organism evidence="2 3">
    <name type="scientific">Nyssa sinensis</name>
    <dbReference type="NCBI Taxonomy" id="561372"/>
    <lineage>
        <taxon>Eukaryota</taxon>
        <taxon>Viridiplantae</taxon>
        <taxon>Streptophyta</taxon>
        <taxon>Embryophyta</taxon>
        <taxon>Tracheophyta</taxon>
        <taxon>Spermatophyta</taxon>
        <taxon>Magnoliopsida</taxon>
        <taxon>eudicotyledons</taxon>
        <taxon>Gunneridae</taxon>
        <taxon>Pentapetalae</taxon>
        <taxon>asterids</taxon>
        <taxon>Cornales</taxon>
        <taxon>Nyssaceae</taxon>
        <taxon>Nyssa</taxon>
    </lineage>
</organism>
<sequence length="72" mass="7488">MPKHQVEIGVNGDDGTECDDDHGDDDEEDDEAELTWKEGGGVRGGSGVSRNLTLGVPGKVSHMNGIATDAPP</sequence>
<evidence type="ECO:0000313" key="3">
    <source>
        <dbReference type="Proteomes" id="UP000325577"/>
    </source>
</evidence>
<feature type="compositionally biased region" description="Gly residues" evidence="1">
    <location>
        <begin position="38"/>
        <end position="47"/>
    </location>
</feature>
<proteinExistence type="predicted"/>
<name>A0A5J5BLY8_9ASTE</name>
<dbReference type="Proteomes" id="UP000325577">
    <property type="component" value="Linkage Group LG11"/>
</dbReference>
<protein>
    <submittedName>
        <fullName evidence="2">Uncharacterized protein</fullName>
    </submittedName>
</protein>
<keyword evidence="3" id="KW-1185">Reference proteome</keyword>